<dbReference type="Pfam" id="PF06541">
    <property type="entry name" value="ABC_trans_CmpB"/>
    <property type="match status" value="1"/>
</dbReference>
<sequence>MWFRKDLKKDARAMLKHNYWRMVALCLLVALFAGEANQMLSLVRAYVGARPEIEAEQEAGTGLHQKTNSEVVVDILKQLGYEEYQSAGVSATQGVLAGIVNGIGQAGSFLFGILNVINQFLFHDSVAAIFIILLGLLIRFIYWCFVGNVLVVGKNRFFMETVTYEHAPVPRMLFIYRVNRAFKVAAAMFMRGFFLLLWMLTIVGGPIKYYTYYMIPYIVAENPDIDWKSAMALSKRMTSGHKWRMFLLDLSFIGWDILNAFTFGLLDLFYIVPYKNSVRAQLYQRQREQVIREKCPCWEMLDDRYLFEEPAVIPEEIPSEKIDPELRMLEYPVQLFKIPEEKRREWMEAHYDRPYSLRSIILLFFTFSIVGWLWEVGLHMVQAGEFVNRGTMFGPWLPIYGSGGCLVILLLRRYAKHPLVTFGLTVLLCGVVEYGTGWYLEVTKGVKWWDYTGYFLNLHGRICAEGLLVFGIGGCAAIYVIGPALDEKFKKIPKKVQTALCVILIALFCSDIVYSHFHPNTGNGITQPAAEKEMQSAAAGATIAGSAGGGLMIPGVRVDFGEVSGPEKTELQVWG</sequence>
<feature type="transmembrane region" description="Helical" evidence="1">
    <location>
        <begin position="466"/>
        <end position="485"/>
    </location>
</feature>
<dbReference type="PANTHER" id="PTHR40076:SF1">
    <property type="entry name" value="MEMBRANE PROTEIN"/>
    <property type="match status" value="1"/>
</dbReference>
<feature type="transmembrane region" description="Helical" evidence="1">
    <location>
        <begin position="126"/>
        <end position="151"/>
    </location>
</feature>
<accession>A0A4Q7PMM9</accession>
<keyword evidence="1" id="KW-0812">Transmembrane</keyword>
<organism evidence="2 3">
    <name type="scientific">Cuneatibacter caecimuris</name>
    <dbReference type="NCBI Taxonomy" id="1796618"/>
    <lineage>
        <taxon>Bacteria</taxon>
        <taxon>Bacillati</taxon>
        <taxon>Bacillota</taxon>
        <taxon>Clostridia</taxon>
        <taxon>Lachnospirales</taxon>
        <taxon>Lachnospiraceae</taxon>
        <taxon>Cuneatibacter</taxon>
    </lineage>
</organism>
<evidence type="ECO:0000313" key="2">
    <source>
        <dbReference type="EMBL" id="RZT02179.1"/>
    </source>
</evidence>
<keyword evidence="1" id="KW-1133">Transmembrane helix</keyword>
<dbReference type="Pfam" id="PF06161">
    <property type="entry name" value="DUF975"/>
    <property type="match status" value="1"/>
</dbReference>
<reference evidence="2 3" key="1">
    <citation type="submission" date="2019-02" db="EMBL/GenBank/DDBJ databases">
        <title>Genomic Encyclopedia of Type Strains, Phase IV (KMG-IV): sequencing the most valuable type-strain genomes for metagenomic binning, comparative biology and taxonomic classification.</title>
        <authorList>
            <person name="Goeker M."/>
        </authorList>
    </citation>
    <scope>NUCLEOTIDE SEQUENCE [LARGE SCALE GENOMIC DNA]</scope>
    <source>
        <strain evidence="2 3">DSM 29486</strain>
    </source>
</reference>
<feature type="transmembrane region" description="Helical" evidence="1">
    <location>
        <begin position="355"/>
        <end position="374"/>
    </location>
</feature>
<dbReference type="InterPro" id="IPR010540">
    <property type="entry name" value="CmpB_TMEM229"/>
</dbReference>
<feature type="transmembrane region" description="Helical" evidence="1">
    <location>
        <begin position="394"/>
        <end position="412"/>
    </location>
</feature>
<keyword evidence="3" id="KW-1185">Reference proteome</keyword>
<dbReference type="InterPro" id="IPR010380">
    <property type="entry name" value="DUF975"/>
</dbReference>
<gene>
    <name evidence="2" type="ORF">EV209_0288</name>
</gene>
<comment type="caution">
    <text evidence="2">The sequence shown here is derived from an EMBL/GenBank/DDBJ whole genome shotgun (WGS) entry which is preliminary data.</text>
</comment>
<dbReference type="EMBL" id="SGXF01000001">
    <property type="protein sequence ID" value="RZT02179.1"/>
    <property type="molecule type" value="Genomic_DNA"/>
</dbReference>
<feature type="transmembrane region" description="Helical" evidence="1">
    <location>
        <begin position="181"/>
        <end position="204"/>
    </location>
</feature>
<evidence type="ECO:0000256" key="1">
    <source>
        <dbReference type="SAM" id="Phobius"/>
    </source>
</evidence>
<feature type="transmembrane region" description="Helical" evidence="1">
    <location>
        <begin position="252"/>
        <end position="272"/>
    </location>
</feature>
<dbReference type="Proteomes" id="UP000292927">
    <property type="component" value="Unassembled WGS sequence"/>
</dbReference>
<protein>
    <submittedName>
        <fullName evidence="2">Uncharacterized protein DUF975</fullName>
    </submittedName>
</protein>
<dbReference type="AlphaFoldDB" id="A0A4Q7PMM9"/>
<name>A0A4Q7PMM9_9FIRM</name>
<keyword evidence="1" id="KW-0472">Membrane</keyword>
<evidence type="ECO:0000313" key="3">
    <source>
        <dbReference type="Proteomes" id="UP000292927"/>
    </source>
</evidence>
<dbReference type="PANTHER" id="PTHR40076">
    <property type="entry name" value="MEMBRANE PROTEIN-RELATED"/>
    <property type="match status" value="1"/>
</dbReference>
<proteinExistence type="predicted"/>
<feature type="transmembrane region" description="Helical" evidence="1">
    <location>
        <begin position="419"/>
        <end position="440"/>
    </location>
</feature>